<sequence>MRKSPFYCWSILVSIANLIDPLLNAISIGPVVDPFLVPLPLPIDPFLVNFDRRFRRGRRISDAKPKNYSHRDQDNWAASFPACNLTQQSPISILSYGVETDPTLFIDFGPFYDIWLERAEMKNDGTTVEIEFMGGLTPVFSGSVVNNDLYRFHQMHFHWGSDDTVGSEHVIDGVQFPLELHMVHFNDKYTSLAQAASQPDGLSVLAILFKPSLVNNPFLDPLIYDLANVRCAYRRIDFNFRIILAQLLPVNTQLFFTYRGSLTTPPCFESVQWIIFRQLVPIGIAQLLQFRLLTSDAECRTLIGDNWRRVQPVNARVVRQPLLPVKGIW</sequence>
<dbReference type="GO" id="GO:0004089">
    <property type="term" value="F:carbonate dehydratase activity"/>
    <property type="evidence" value="ECO:0007669"/>
    <property type="project" value="UniProtKB-UniRule"/>
</dbReference>
<keyword evidence="4" id="KW-0732">Signal</keyword>
<protein>
    <recommendedName>
        <fullName evidence="4">Carbonic anhydrase</fullName>
        <ecNumber evidence="4">4.2.1.1</ecNumber>
    </recommendedName>
</protein>
<dbReference type="InterPro" id="IPR023561">
    <property type="entry name" value="Carbonic_anhydrase_a-class"/>
</dbReference>
<dbReference type="PROSITE" id="PS51144">
    <property type="entry name" value="ALPHA_CA_2"/>
    <property type="match status" value="1"/>
</dbReference>
<evidence type="ECO:0000256" key="1">
    <source>
        <dbReference type="ARBA" id="ARBA00010718"/>
    </source>
</evidence>
<dbReference type="InterPro" id="IPR001148">
    <property type="entry name" value="CA_dom"/>
</dbReference>
<dbReference type="Proteomes" id="UP000285301">
    <property type="component" value="Unassembled WGS sequence"/>
</dbReference>
<dbReference type="SUPFAM" id="SSF51069">
    <property type="entry name" value="Carbonic anhydrase"/>
    <property type="match status" value="1"/>
</dbReference>
<comment type="catalytic activity">
    <reaction evidence="4">
        <text>hydrogencarbonate + H(+) = CO2 + H2O</text>
        <dbReference type="Rhea" id="RHEA:10748"/>
        <dbReference type="ChEBI" id="CHEBI:15377"/>
        <dbReference type="ChEBI" id="CHEBI:15378"/>
        <dbReference type="ChEBI" id="CHEBI:16526"/>
        <dbReference type="ChEBI" id="CHEBI:17544"/>
        <dbReference type="EC" id="4.2.1.1"/>
    </reaction>
</comment>
<comment type="similarity">
    <text evidence="1 4">Belongs to the alpha-carbonic anhydrase family.</text>
</comment>
<dbReference type="GO" id="GO:0005737">
    <property type="term" value="C:cytoplasm"/>
    <property type="evidence" value="ECO:0007669"/>
    <property type="project" value="TreeGrafter"/>
</dbReference>
<evidence type="ECO:0000313" key="7">
    <source>
        <dbReference type="Proteomes" id="UP000285301"/>
    </source>
</evidence>
<reference evidence="6 7" key="1">
    <citation type="journal article" date="2018" name="Gigascience">
        <title>Genomes of trombidid mites reveal novel predicted allergens and laterally-transferred genes associated with secondary metabolism.</title>
        <authorList>
            <person name="Dong X."/>
            <person name="Chaisiri K."/>
            <person name="Xia D."/>
            <person name="Armstrong S.D."/>
            <person name="Fang Y."/>
            <person name="Donnelly M.J."/>
            <person name="Kadowaki T."/>
            <person name="McGarry J.W."/>
            <person name="Darby A.C."/>
            <person name="Makepeace B.L."/>
        </authorList>
    </citation>
    <scope>NUCLEOTIDE SEQUENCE [LARGE SCALE GENOMIC DNA]</scope>
    <source>
        <strain evidence="6">UoL-WK</strain>
    </source>
</reference>
<dbReference type="EMBL" id="NCKU01004590">
    <property type="protein sequence ID" value="RWS05736.1"/>
    <property type="molecule type" value="Genomic_DNA"/>
</dbReference>
<dbReference type="Gene3D" id="3.10.200.10">
    <property type="entry name" value="Alpha carbonic anhydrase"/>
    <property type="match status" value="1"/>
</dbReference>
<comment type="caution">
    <text evidence="6">The sequence shown here is derived from an EMBL/GenBank/DDBJ whole genome shotgun (WGS) entry which is preliminary data.</text>
</comment>
<comment type="cofactor">
    <cofactor evidence="4">
        <name>Zn(2+)</name>
        <dbReference type="ChEBI" id="CHEBI:29105"/>
    </cofactor>
</comment>
<organism evidence="6 7">
    <name type="scientific">Dinothrombium tinctorium</name>
    <dbReference type="NCBI Taxonomy" id="1965070"/>
    <lineage>
        <taxon>Eukaryota</taxon>
        <taxon>Metazoa</taxon>
        <taxon>Ecdysozoa</taxon>
        <taxon>Arthropoda</taxon>
        <taxon>Chelicerata</taxon>
        <taxon>Arachnida</taxon>
        <taxon>Acari</taxon>
        <taxon>Acariformes</taxon>
        <taxon>Trombidiformes</taxon>
        <taxon>Prostigmata</taxon>
        <taxon>Anystina</taxon>
        <taxon>Parasitengona</taxon>
        <taxon>Trombidioidea</taxon>
        <taxon>Trombidiidae</taxon>
        <taxon>Dinothrombium</taxon>
    </lineage>
</organism>
<dbReference type="InterPro" id="IPR018338">
    <property type="entry name" value="Carbonic_anhydrase_a-class_CS"/>
</dbReference>
<feature type="signal peptide" evidence="4">
    <location>
        <begin position="1"/>
        <end position="25"/>
    </location>
</feature>
<evidence type="ECO:0000256" key="4">
    <source>
        <dbReference type="RuleBase" id="RU367011"/>
    </source>
</evidence>
<accession>A0A3S4QNH6</accession>
<dbReference type="InterPro" id="IPR036398">
    <property type="entry name" value="CA_dom_sf"/>
</dbReference>
<proteinExistence type="inferred from homology"/>
<dbReference type="SMART" id="SM01057">
    <property type="entry name" value="Carb_anhydrase"/>
    <property type="match status" value="1"/>
</dbReference>
<dbReference type="AlphaFoldDB" id="A0A3S4QNH6"/>
<name>A0A3S4QNH6_9ACAR</name>
<dbReference type="GO" id="GO:0008270">
    <property type="term" value="F:zinc ion binding"/>
    <property type="evidence" value="ECO:0007669"/>
    <property type="project" value="UniProtKB-UniRule"/>
</dbReference>
<comment type="function">
    <text evidence="4">Reversible hydration of carbon dioxide.</text>
</comment>
<evidence type="ECO:0000256" key="3">
    <source>
        <dbReference type="ARBA" id="ARBA00022833"/>
    </source>
</evidence>
<dbReference type="STRING" id="1965070.A0A3S4QNH6"/>
<evidence type="ECO:0000313" key="6">
    <source>
        <dbReference type="EMBL" id="RWS05736.1"/>
    </source>
</evidence>
<dbReference type="CDD" id="cd00326">
    <property type="entry name" value="alpha_CA"/>
    <property type="match status" value="1"/>
</dbReference>
<dbReference type="EC" id="4.2.1.1" evidence="4"/>
<feature type="chain" id="PRO_5025085779" description="Carbonic anhydrase" evidence="4">
    <location>
        <begin position="26"/>
        <end position="329"/>
    </location>
</feature>
<gene>
    <name evidence="6" type="ORF">B4U79_01289</name>
</gene>
<dbReference type="Pfam" id="PF00194">
    <property type="entry name" value="Carb_anhydrase"/>
    <property type="match status" value="1"/>
</dbReference>
<dbReference type="PROSITE" id="PS00162">
    <property type="entry name" value="ALPHA_CA_1"/>
    <property type="match status" value="1"/>
</dbReference>
<dbReference type="PANTHER" id="PTHR18952">
    <property type="entry name" value="CARBONIC ANHYDRASE"/>
    <property type="match status" value="1"/>
</dbReference>
<keyword evidence="2 4" id="KW-0479">Metal-binding</keyword>
<keyword evidence="3 4" id="KW-0862">Zinc</keyword>
<dbReference type="PANTHER" id="PTHR18952:SF124">
    <property type="entry name" value="CARBONIC ANHYDRASE 7"/>
    <property type="match status" value="1"/>
</dbReference>
<dbReference type="OrthoDB" id="429145at2759"/>
<evidence type="ECO:0000259" key="5">
    <source>
        <dbReference type="PROSITE" id="PS51144"/>
    </source>
</evidence>
<feature type="domain" description="Alpha-carbonic anhydrase" evidence="5">
    <location>
        <begin position="66"/>
        <end position="322"/>
    </location>
</feature>
<evidence type="ECO:0000256" key="2">
    <source>
        <dbReference type="ARBA" id="ARBA00022723"/>
    </source>
</evidence>
<keyword evidence="7" id="KW-1185">Reference proteome</keyword>
<keyword evidence="4" id="KW-0456">Lyase</keyword>